<evidence type="ECO:0000313" key="2">
    <source>
        <dbReference type="Proteomes" id="UP000281553"/>
    </source>
</evidence>
<keyword evidence="2" id="KW-1185">Reference proteome</keyword>
<reference evidence="1 2" key="1">
    <citation type="submission" date="2018-11" db="EMBL/GenBank/DDBJ databases">
        <authorList>
            <consortium name="Pathogen Informatics"/>
        </authorList>
    </citation>
    <scope>NUCLEOTIDE SEQUENCE [LARGE SCALE GENOMIC DNA]</scope>
</reference>
<dbReference type="AlphaFoldDB" id="A0A3P7N2I6"/>
<dbReference type="Proteomes" id="UP000281553">
    <property type="component" value="Unassembled WGS sequence"/>
</dbReference>
<protein>
    <submittedName>
        <fullName evidence="1">Uncharacterized protein</fullName>
    </submittedName>
</protein>
<feature type="non-terminal residue" evidence="1">
    <location>
        <position position="91"/>
    </location>
</feature>
<gene>
    <name evidence="1" type="ORF">DILT_LOCUS15605</name>
</gene>
<name>A0A3P7N2I6_DIBLA</name>
<accession>A0A3P7N2I6</accession>
<evidence type="ECO:0000313" key="1">
    <source>
        <dbReference type="EMBL" id="VDN30773.1"/>
    </source>
</evidence>
<organism evidence="1 2">
    <name type="scientific">Dibothriocephalus latus</name>
    <name type="common">Fish tapeworm</name>
    <name type="synonym">Diphyllobothrium latum</name>
    <dbReference type="NCBI Taxonomy" id="60516"/>
    <lineage>
        <taxon>Eukaryota</taxon>
        <taxon>Metazoa</taxon>
        <taxon>Spiralia</taxon>
        <taxon>Lophotrochozoa</taxon>
        <taxon>Platyhelminthes</taxon>
        <taxon>Cestoda</taxon>
        <taxon>Eucestoda</taxon>
        <taxon>Diphyllobothriidea</taxon>
        <taxon>Diphyllobothriidae</taxon>
        <taxon>Dibothriocephalus</taxon>
    </lineage>
</organism>
<proteinExistence type="predicted"/>
<sequence>MARDLPGFVAKRVNQLRAKPALISIVDTTDTVDQANARRTYPSLPHPINRGSALIRGTQLIELTSNRPPGHGTQVFPNPPYDLGLQTVSML</sequence>
<dbReference type="EMBL" id="UYRU01080107">
    <property type="protein sequence ID" value="VDN30773.1"/>
    <property type="molecule type" value="Genomic_DNA"/>
</dbReference>